<keyword evidence="1" id="KW-0805">Transcription regulation</keyword>
<evidence type="ECO:0000259" key="4">
    <source>
        <dbReference type="PROSITE" id="PS50932"/>
    </source>
</evidence>
<dbReference type="Pfam" id="PF00356">
    <property type="entry name" value="LacI"/>
    <property type="match status" value="1"/>
</dbReference>
<feature type="domain" description="HTH lacI-type" evidence="4">
    <location>
        <begin position="3"/>
        <end position="57"/>
    </location>
</feature>
<dbReference type="InterPro" id="IPR010982">
    <property type="entry name" value="Lambda_DNA-bd_dom_sf"/>
</dbReference>
<dbReference type="InterPro" id="IPR046335">
    <property type="entry name" value="LacI/GalR-like_sensor"/>
</dbReference>
<dbReference type="PRINTS" id="PR00036">
    <property type="entry name" value="HTHLACI"/>
</dbReference>
<dbReference type="Gene3D" id="3.40.50.2300">
    <property type="match status" value="2"/>
</dbReference>
<sequence length="343" mass="37206">MKVTIHDVAAKAGVSIKTVSRVMNNEPSVKQATIDKVNQAMQELHYQPNAAARNLASTKSYSIGYIYDNPNAYYVIDMQRGLLDACRKHGYELLIHPTNAKSSGIVQEVIDLVQHSRLAGLVLTPPFSEMPEIAEALSSINVDFVRIISGSTPSPKQTNCVLVDDFTAAFKITNHLLELGHSQIAFLCGDEEHSSSGERLAGFKAALTKRGIETNSKFIVPGSYSFESGVKGATQLLALPNKPTAIFACNDEIAAGALFSARLQHIEIPQQLSIVGFENSPFSRQTWPPLTTAHQPNSTIAQSAAELLFKHTRPGGQSHTEDQPVFIPELLVRESTAPVGSES</sequence>
<comment type="caution">
    <text evidence="5">The sequence shown here is derived from an EMBL/GenBank/DDBJ whole genome shotgun (WGS) entry which is preliminary data.</text>
</comment>
<dbReference type="InterPro" id="IPR028082">
    <property type="entry name" value="Peripla_BP_I"/>
</dbReference>
<dbReference type="SMART" id="SM00354">
    <property type="entry name" value="HTH_LACI"/>
    <property type="match status" value="1"/>
</dbReference>
<evidence type="ECO:0000256" key="1">
    <source>
        <dbReference type="ARBA" id="ARBA00023015"/>
    </source>
</evidence>
<proteinExistence type="predicted"/>
<evidence type="ECO:0000313" key="5">
    <source>
        <dbReference type="EMBL" id="RRJ23884.1"/>
    </source>
</evidence>
<dbReference type="PROSITE" id="PS50932">
    <property type="entry name" value="HTH_LACI_2"/>
    <property type="match status" value="1"/>
</dbReference>
<dbReference type="InterPro" id="IPR000843">
    <property type="entry name" value="HTH_LacI"/>
</dbReference>
<protein>
    <submittedName>
        <fullName evidence="5">LacI family DNA-binding transcriptional regulator</fullName>
    </submittedName>
</protein>
<dbReference type="Proteomes" id="UP000276260">
    <property type="component" value="Unassembled WGS sequence"/>
</dbReference>
<name>A0A3P3QRS5_9GAMM</name>
<accession>A0A3P3QRS5</accession>
<dbReference type="PANTHER" id="PTHR30146">
    <property type="entry name" value="LACI-RELATED TRANSCRIPTIONAL REPRESSOR"/>
    <property type="match status" value="1"/>
</dbReference>
<dbReference type="EMBL" id="RRCF01000001">
    <property type="protein sequence ID" value="RRJ23884.1"/>
    <property type="molecule type" value="Genomic_DNA"/>
</dbReference>
<organism evidence="5 6">
    <name type="scientific">Rheinheimera mesophila</name>
    <dbReference type="NCBI Taxonomy" id="1547515"/>
    <lineage>
        <taxon>Bacteria</taxon>
        <taxon>Pseudomonadati</taxon>
        <taxon>Pseudomonadota</taxon>
        <taxon>Gammaproteobacteria</taxon>
        <taxon>Chromatiales</taxon>
        <taxon>Chromatiaceae</taxon>
        <taxon>Rheinheimera</taxon>
    </lineage>
</organism>
<dbReference type="OrthoDB" id="5756154at2"/>
<reference evidence="5 6" key="1">
    <citation type="submission" date="2018-11" db="EMBL/GenBank/DDBJ databases">
        <title>Draft genome analysis of Rheinheimera mesophila isolated from an industrial waste site.</title>
        <authorList>
            <person name="Yu Q."/>
            <person name="Qi Y."/>
            <person name="Zhang H."/>
            <person name="Lu Y."/>
            <person name="Pu J."/>
        </authorList>
    </citation>
    <scope>NUCLEOTIDE SEQUENCE [LARGE SCALE GENOMIC DNA]</scope>
    <source>
        <strain evidence="5 6">IITR13</strain>
    </source>
</reference>
<dbReference type="Gene3D" id="1.10.260.40">
    <property type="entry name" value="lambda repressor-like DNA-binding domains"/>
    <property type="match status" value="1"/>
</dbReference>
<keyword evidence="2 5" id="KW-0238">DNA-binding</keyword>
<keyword evidence="6" id="KW-1185">Reference proteome</keyword>
<evidence type="ECO:0000313" key="6">
    <source>
        <dbReference type="Proteomes" id="UP000276260"/>
    </source>
</evidence>
<dbReference type="CDD" id="cd01545">
    <property type="entry name" value="PBP1_SalR"/>
    <property type="match status" value="1"/>
</dbReference>
<dbReference type="GO" id="GO:0000976">
    <property type="term" value="F:transcription cis-regulatory region binding"/>
    <property type="evidence" value="ECO:0007669"/>
    <property type="project" value="TreeGrafter"/>
</dbReference>
<dbReference type="RefSeq" id="WP_046520459.1">
    <property type="nucleotide sequence ID" value="NZ_LAVS01000038.1"/>
</dbReference>
<dbReference type="Pfam" id="PF13377">
    <property type="entry name" value="Peripla_BP_3"/>
    <property type="match status" value="1"/>
</dbReference>
<dbReference type="PANTHER" id="PTHR30146:SF153">
    <property type="entry name" value="LACTOSE OPERON REPRESSOR"/>
    <property type="match status" value="1"/>
</dbReference>
<dbReference type="GO" id="GO:0003700">
    <property type="term" value="F:DNA-binding transcription factor activity"/>
    <property type="evidence" value="ECO:0007669"/>
    <property type="project" value="TreeGrafter"/>
</dbReference>
<keyword evidence="3" id="KW-0804">Transcription</keyword>
<evidence type="ECO:0000256" key="2">
    <source>
        <dbReference type="ARBA" id="ARBA00023125"/>
    </source>
</evidence>
<dbReference type="SUPFAM" id="SSF53822">
    <property type="entry name" value="Periplasmic binding protein-like I"/>
    <property type="match status" value="1"/>
</dbReference>
<dbReference type="CDD" id="cd01392">
    <property type="entry name" value="HTH_LacI"/>
    <property type="match status" value="1"/>
</dbReference>
<dbReference type="PROSITE" id="PS00356">
    <property type="entry name" value="HTH_LACI_1"/>
    <property type="match status" value="1"/>
</dbReference>
<dbReference type="SUPFAM" id="SSF47413">
    <property type="entry name" value="lambda repressor-like DNA-binding domains"/>
    <property type="match status" value="1"/>
</dbReference>
<evidence type="ECO:0000256" key="3">
    <source>
        <dbReference type="ARBA" id="ARBA00023163"/>
    </source>
</evidence>
<dbReference type="AlphaFoldDB" id="A0A3P3QRS5"/>
<gene>
    <name evidence="5" type="ORF">EIK76_07485</name>
</gene>